<dbReference type="GO" id="GO:0006281">
    <property type="term" value="P:DNA repair"/>
    <property type="evidence" value="ECO:0007669"/>
    <property type="project" value="InterPro"/>
</dbReference>
<dbReference type="AlphaFoldDB" id="A0A6L9W796"/>
<dbReference type="GO" id="GO:0006310">
    <property type="term" value="P:DNA recombination"/>
    <property type="evidence" value="ECO:0007669"/>
    <property type="project" value="InterPro"/>
</dbReference>
<name>A0A6L9W796_9ACTN</name>
<dbReference type="SUPFAM" id="SSF103084">
    <property type="entry name" value="Holliday junction resolvase RusA"/>
    <property type="match status" value="1"/>
</dbReference>
<organism evidence="1 2">
    <name type="scientific">Blastococcus saxobsidens</name>
    <dbReference type="NCBI Taxonomy" id="138336"/>
    <lineage>
        <taxon>Bacteria</taxon>
        <taxon>Bacillati</taxon>
        <taxon>Actinomycetota</taxon>
        <taxon>Actinomycetes</taxon>
        <taxon>Geodermatophilales</taxon>
        <taxon>Geodermatophilaceae</taxon>
        <taxon>Blastococcus</taxon>
    </lineage>
</organism>
<dbReference type="Proteomes" id="UP000479241">
    <property type="component" value="Unassembled WGS sequence"/>
</dbReference>
<gene>
    <name evidence="1" type="ORF">GCU60_19490</name>
</gene>
<dbReference type="InterPro" id="IPR008822">
    <property type="entry name" value="Endonuclease_RusA-like"/>
</dbReference>
<dbReference type="InterPro" id="IPR036614">
    <property type="entry name" value="RusA-like_sf"/>
</dbReference>
<accession>A0A6L9W796</accession>
<evidence type="ECO:0000313" key="2">
    <source>
        <dbReference type="Proteomes" id="UP000479241"/>
    </source>
</evidence>
<dbReference type="GO" id="GO:0000287">
    <property type="term" value="F:magnesium ion binding"/>
    <property type="evidence" value="ECO:0007669"/>
    <property type="project" value="InterPro"/>
</dbReference>
<proteinExistence type="predicted"/>
<sequence>MAAAAVARWPVEEPALEIPLALTMAFLHTGEPLDVDNMLKPTLDALKGIAYDDDARLDQVVGLRHDLSQGFRVTRLSPVLARALVDLGGGPFVYLQLSAPTHLEELLR</sequence>
<protein>
    <submittedName>
        <fullName evidence="1">RusA family crossover junction endodeoxyribonuclease</fullName>
    </submittedName>
</protein>
<comment type="caution">
    <text evidence="1">The sequence shown here is derived from an EMBL/GenBank/DDBJ whole genome shotgun (WGS) entry which is preliminary data.</text>
</comment>
<evidence type="ECO:0000313" key="1">
    <source>
        <dbReference type="EMBL" id="NEK87927.1"/>
    </source>
</evidence>
<dbReference type="Gene3D" id="3.30.1330.70">
    <property type="entry name" value="Holliday junction resolvase RusA"/>
    <property type="match status" value="1"/>
</dbReference>
<dbReference type="Pfam" id="PF05866">
    <property type="entry name" value="RusA"/>
    <property type="match status" value="1"/>
</dbReference>
<reference evidence="1 2" key="1">
    <citation type="submission" date="2019-12" db="EMBL/GenBank/DDBJ databases">
        <title>the WGS of Blastococcus saxobsidens 67B17.</title>
        <authorList>
            <person name="Jiang Z."/>
        </authorList>
    </citation>
    <scope>NUCLEOTIDE SEQUENCE [LARGE SCALE GENOMIC DNA]</scope>
    <source>
        <strain evidence="1 2">67B17</strain>
    </source>
</reference>
<dbReference type="EMBL" id="JAAGWG010000049">
    <property type="protein sequence ID" value="NEK87927.1"/>
    <property type="molecule type" value="Genomic_DNA"/>
</dbReference>